<proteinExistence type="predicted"/>
<name>A0AAV4PKR8_CAEEX</name>
<keyword evidence="3" id="KW-1185">Reference proteome</keyword>
<protein>
    <submittedName>
        <fullName evidence="2">Uncharacterized protein</fullName>
    </submittedName>
</protein>
<dbReference type="AlphaFoldDB" id="A0AAV4PKR8"/>
<sequence length="66" mass="7470">METPLYASSFPLVPKEGAREQEVMVRQASRSSAIRCRVFADRLSLSSNPEMVEEPPQSNQLHRHST</sequence>
<evidence type="ECO:0000313" key="3">
    <source>
        <dbReference type="Proteomes" id="UP001054945"/>
    </source>
</evidence>
<dbReference type="Proteomes" id="UP001054945">
    <property type="component" value="Unassembled WGS sequence"/>
</dbReference>
<accession>A0AAV4PKR8</accession>
<feature type="region of interest" description="Disordered" evidence="1">
    <location>
        <begin position="45"/>
        <end position="66"/>
    </location>
</feature>
<organism evidence="2 3">
    <name type="scientific">Caerostris extrusa</name>
    <name type="common">Bark spider</name>
    <name type="synonym">Caerostris bankana</name>
    <dbReference type="NCBI Taxonomy" id="172846"/>
    <lineage>
        <taxon>Eukaryota</taxon>
        <taxon>Metazoa</taxon>
        <taxon>Ecdysozoa</taxon>
        <taxon>Arthropoda</taxon>
        <taxon>Chelicerata</taxon>
        <taxon>Arachnida</taxon>
        <taxon>Araneae</taxon>
        <taxon>Araneomorphae</taxon>
        <taxon>Entelegynae</taxon>
        <taxon>Araneoidea</taxon>
        <taxon>Araneidae</taxon>
        <taxon>Caerostris</taxon>
    </lineage>
</organism>
<reference evidence="2 3" key="1">
    <citation type="submission" date="2021-06" db="EMBL/GenBank/DDBJ databases">
        <title>Caerostris extrusa draft genome.</title>
        <authorList>
            <person name="Kono N."/>
            <person name="Arakawa K."/>
        </authorList>
    </citation>
    <scope>NUCLEOTIDE SEQUENCE [LARGE SCALE GENOMIC DNA]</scope>
</reference>
<evidence type="ECO:0000313" key="2">
    <source>
        <dbReference type="EMBL" id="GIX97573.1"/>
    </source>
</evidence>
<gene>
    <name evidence="2" type="ORF">CEXT_631101</name>
</gene>
<comment type="caution">
    <text evidence="2">The sequence shown here is derived from an EMBL/GenBank/DDBJ whole genome shotgun (WGS) entry which is preliminary data.</text>
</comment>
<evidence type="ECO:0000256" key="1">
    <source>
        <dbReference type="SAM" id="MobiDB-lite"/>
    </source>
</evidence>
<dbReference type="EMBL" id="BPLR01004794">
    <property type="protein sequence ID" value="GIX97573.1"/>
    <property type="molecule type" value="Genomic_DNA"/>
</dbReference>